<keyword evidence="1" id="KW-0472">Membrane</keyword>
<protein>
    <submittedName>
        <fullName evidence="2">Uncharacterized protein</fullName>
    </submittedName>
</protein>
<evidence type="ECO:0000313" key="3">
    <source>
        <dbReference type="Proteomes" id="UP001153712"/>
    </source>
</evidence>
<dbReference type="AlphaFoldDB" id="A0A9N9XQT3"/>
<name>A0A9N9XQT3_PHYSR</name>
<dbReference type="Proteomes" id="UP001153712">
    <property type="component" value="Chromosome 7"/>
</dbReference>
<evidence type="ECO:0000313" key="2">
    <source>
        <dbReference type="EMBL" id="CAG9863838.1"/>
    </source>
</evidence>
<evidence type="ECO:0000256" key="1">
    <source>
        <dbReference type="SAM" id="Phobius"/>
    </source>
</evidence>
<organism evidence="2 3">
    <name type="scientific">Phyllotreta striolata</name>
    <name type="common">Striped flea beetle</name>
    <name type="synonym">Crioceris striolata</name>
    <dbReference type="NCBI Taxonomy" id="444603"/>
    <lineage>
        <taxon>Eukaryota</taxon>
        <taxon>Metazoa</taxon>
        <taxon>Ecdysozoa</taxon>
        <taxon>Arthropoda</taxon>
        <taxon>Hexapoda</taxon>
        <taxon>Insecta</taxon>
        <taxon>Pterygota</taxon>
        <taxon>Neoptera</taxon>
        <taxon>Endopterygota</taxon>
        <taxon>Coleoptera</taxon>
        <taxon>Polyphaga</taxon>
        <taxon>Cucujiformia</taxon>
        <taxon>Chrysomeloidea</taxon>
        <taxon>Chrysomelidae</taxon>
        <taxon>Galerucinae</taxon>
        <taxon>Alticini</taxon>
        <taxon>Phyllotreta</taxon>
    </lineage>
</organism>
<dbReference type="OrthoDB" id="6716273at2759"/>
<feature type="transmembrane region" description="Helical" evidence="1">
    <location>
        <begin position="75"/>
        <end position="95"/>
    </location>
</feature>
<keyword evidence="1" id="KW-1133">Transmembrane helix</keyword>
<feature type="transmembrane region" description="Helical" evidence="1">
    <location>
        <begin position="9"/>
        <end position="33"/>
    </location>
</feature>
<keyword evidence="3" id="KW-1185">Reference proteome</keyword>
<gene>
    <name evidence="2" type="ORF">PHYEVI_LOCUS10118</name>
</gene>
<sequence length="148" mass="17252">MEKKTRTKIFWALAMIVNFIFGIIGVLICTLKIHHSEDEEKQAGFFKLSIFFAACNLILSSVLLVALLKRDQKYAFLYALLIFISLFAATMHVESHSSHNYTYLIIFIVFAVVCFLWFTTYAATQYWKYWSKNHIAELYDQDSPIDDV</sequence>
<dbReference type="EMBL" id="OU900100">
    <property type="protein sequence ID" value="CAG9863838.1"/>
    <property type="molecule type" value="Genomic_DNA"/>
</dbReference>
<keyword evidence="1" id="KW-0812">Transmembrane</keyword>
<feature type="transmembrane region" description="Helical" evidence="1">
    <location>
        <begin position="101"/>
        <end position="123"/>
    </location>
</feature>
<feature type="transmembrane region" description="Helical" evidence="1">
    <location>
        <begin position="45"/>
        <end position="68"/>
    </location>
</feature>
<proteinExistence type="predicted"/>
<reference evidence="2" key="1">
    <citation type="submission" date="2022-01" db="EMBL/GenBank/DDBJ databases">
        <authorList>
            <person name="King R."/>
        </authorList>
    </citation>
    <scope>NUCLEOTIDE SEQUENCE</scope>
</reference>
<accession>A0A9N9XQT3</accession>